<dbReference type="EMBL" id="CSBK01001105">
    <property type="protein sequence ID" value="COY31562.1"/>
    <property type="molecule type" value="Genomic_DNA"/>
</dbReference>
<dbReference type="Proteomes" id="UP000046680">
    <property type="component" value="Unassembled WGS sequence"/>
</dbReference>
<evidence type="ECO:0000313" key="5">
    <source>
        <dbReference type="Proteomes" id="UP000046680"/>
    </source>
</evidence>
<reference evidence="3" key="2">
    <citation type="submission" date="2015-03" db="EMBL/GenBank/DDBJ databases">
        <authorList>
            <consortium name="Pathogen Informatics"/>
            <person name="Murphy D."/>
        </authorList>
    </citation>
    <scope>NUCLEOTIDE SEQUENCE</scope>
    <source>
        <strain evidence="3">N09902308</strain>
    </source>
</reference>
<proteinExistence type="predicted"/>
<evidence type="ECO:0000313" key="2">
    <source>
        <dbReference type="EMBL" id="CKT33860.1"/>
    </source>
</evidence>
<dbReference type="Proteomes" id="UP000050164">
    <property type="component" value="Unassembled WGS sequence"/>
</dbReference>
<sequence length="53" mass="5825">MRTFLPPISASVPRLMPSIRECRVPYLLSNLDLVTESLTLIAGKARSPAAANW</sequence>
<dbReference type="Proteomes" id="UP000039021">
    <property type="component" value="Unassembled WGS sequence"/>
</dbReference>
<dbReference type="EMBL" id="CNFT01001477">
    <property type="protein sequence ID" value="CKT33860.1"/>
    <property type="molecule type" value="Genomic_DNA"/>
</dbReference>
<gene>
    <name evidence="1" type="ORF">ERS007657_02449</name>
    <name evidence="3" type="ORF">ERS007739_02424</name>
    <name evidence="2" type="ORF">ERS027659_04266</name>
</gene>
<reference evidence="4 5" key="1">
    <citation type="submission" date="2015-03" db="EMBL/GenBank/DDBJ databases">
        <authorList>
            <consortium name="Pathogen Informatics"/>
        </authorList>
    </citation>
    <scope>NUCLEOTIDE SEQUENCE [LARGE SCALE GENOMIC DNA]</scope>
    <source>
        <strain evidence="2 6">Bir 185</strain>
        <strain evidence="1 5">C09601061</strain>
        <strain evidence="4">N09902308</strain>
    </source>
</reference>
<accession>A0A654U2U7</accession>
<name>A0A654U2U7_MYCTX</name>
<protein>
    <submittedName>
        <fullName evidence="1">Uncharacterized protein</fullName>
    </submittedName>
</protein>
<evidence type="ECO:0000313" key="4">
    <source>
        <dbReference type="Proteomes" id="UP000039021"/>
    </source>
</evidence>
<organism evidence="1 5">
    <name type="scientific">Mycobacterium tuberculosis</name>
    <dbReference type="NCBI Taxonomy" id="1773"/>
    <lineage>
        <taxon>Bacteria</taxon>
        <taxon>Bacillati</taxon>
        <taxon>Actinomycetota</taxon>
        <taxon>Actinomycetes</taxon>
        <taxon>Mycobacteriales</taxon>
        <taxon>Mycobacteriaceae</taxon>
        <taxon>Mycobacterium</taxon>
        <taxon>Mycobacterium tuberculosis complex</taxon>
    </lineage>
</organism>
<dbReference type="EMBL" id="CGCX01000941">
    <property type="protein sequence ID" value="CFR85958.1"/>
    <property type="molecule type" value="Genomic_DNA"/>
</dbReference>
<evidence type="ECO:0000313" key="6">
    <source>
        <dbReference type="Proteomes" id="UP000050164"/>
    </source>
</evidence>
<dbReference type="AlphaFoldDB" id="A0A654U2U7"/>
<evidence type="ECO:0000313" key="3">
    <source>
        <dbReference type="EMBL" id="COY31562.1"/>
    </source>
</evidence>
<evidence type="ECO:0000313" key="1">
    <source>
        <dbReference type="EMBL" id="CFR85958.1"/>
    </source>
</evidence>